<feature type="region of interest" description="Disordered" evidence="1">
    <location>
        <begin position="1"/>
        <end position="39"/>
    </location>
</feature>
<dbReference type="EMBL" id="CAJMWW010000084">
    <property type="protein sequence ID" value="CAE6431576.1"/>
    <property type="molecule type" value="Genomic_DNA"/>
</dbReference>
<evidence type="ECO:0000256" key="1">
    <source>
        <dbReference type="SAM" id="MobiDB-lite"/>
    </source>
</evidence>
<gene>
    <name evidence="3" type="ORF">RDB_LOCUS66524</name>
</gene>
<name>A0A8H2XQN4_9AGAM</name>
<protein>
    <recommendedName>
        <fullName evidence="5">BTB domain-containing protein</fullName>
    </recommendedName>
</protein>
<reference evidence="3" key="1">
    <citation type="submission" date="2021-01" db="EMBL/GenBank/DDBJ databases">
        <authorList>
            <person name="Kaushik A."/>
        </authorList>
    </citation>
    <scope>NUCLEOTIDE SEQUENCE</scope>
    <source>
        <strain evidence="3">AG3-T5</strain>
    </source>
</reference>
<dbReference type="Proteomes" id="UP000663841">
    <property type="component" value="Unassembled WGS sequence"/>
</dbReference>
<proteinExistence type="predicted"/>
<feature type="transmembrane region" description="Helical" evidence="2">
    <location>
        <begin position="257"/>
        <end position="274"/>
    </location>
</feature>
<dbReference type="AlphaFoldDB" id="A0A8H2XQN4"/>
<organism evidence="3 4">
    <name type="scientific">Rhizoctonia solani</name>
    <dbReference type="NCBI Taxonomy" id="456999"/>
    <lineage>
        <taxon>Eukaryota</taxon>
        <taxon>Fungi</taxon>
        <taxon>Dikarya</taxon>
        <taxon>Basidiomycota</taxon>
        <taxon>Agaricomycotina</taxon>
        <taxon>Agaricomycetes</taxon>
        <taxon>Cantharellales</taxon>
        <taxon>Ceratobasidiaceae</taxon>
        <taxon>Rhizoctonia</taxon>
    </lineage>
</organism>
<feature type="compositionally biased region" description="Polar residues" evidence="1">
    <location>
        <begin position="16"/>
        <end position="29"/>
    </location>
</feature>
<evidence type="ECO:0000313" key="3">
    <source>
        <dbReference type="EMBL" id="CAE6431576.1"/>
    </source>
</evidence>
<evidence type="ECO:0000256" key="2">
    <source>
        <dbReference type="SAM" id="Phobius"/>
    </source>
</evidence>
<sequence>MDNSNDTTHAVKEEPSSTTTSDTINNHNPSEAAMQPRPRSLKVKPSLFALHEPSVVLDLTGASIRLQIGNTVIKTHERHLEKFARLRELIKAARQEDPESDTLTITLDGNRQLVDDFRKMFELLSNFSIGQSDCEVAALVSAARIAAPGAYGYDPLYHYCIDKLEGLALSSMERIHVARALGKISWEKAACKDLSSRKEMITKEEALSLGLDTYWQIASDREKRKGAGFERMLEGVQNITQTASAAKNRYIATSRHLFVFISLGFWLFYFLLWFNSGTSPIRFMIFFKASNVVVV</sequence>
<evidence type="ECO:0008006" key="5">
    <source>
        <dbReference type="Google" id="ProtNLM"/>
    </source>
</evidence>
<keyword evidence="2" id="KW-0472">Membrane</keyword>
<accession>A0A8H2XQN4</accession>
<comment type="caution">
    <text evidence="3">The sequence shown here is derived from an EMBL/GenBank/DDBJ whole genome shotgun (WGS) entry which is preliminary data.</text>
</comment>
<keyword evidence="2" id="KW-0812">Transmembrane</keyword>
<evidence type="ECO:0000313" key="4">
    <source>
        <dbReference type="Proteomes" id="UP000663841"/>
    </source>
</evidence>
<keyword evidence="2" id="KW-1133">Transmembrane helix</keyword>